<dbReference type="SMART" id="SM00418">
    <property type="entry name" value="HTH_ARSR"/>
    <property type="match status" value="1"/>
</dbReference>
<feature type="domain" description="HTH arsR-type" evidence="4">
    <location>
        <begin position="15"/>
        <end position="109"/>
    </location>
</feature>
<dbReference type="InterPro" id="IPR011991">
    <property type="entry name" value="ArsR-like_HTH"/>
</dbReference>
<dbReference type="InterPro" id="IPR036388">
    <property type="entry name" value="WH-like_DNA-bd_sf"/>
</dbReference>
<evidence type="ECO:0000313" key="6">
    <source>
        <dbReference type="Proteomes" id="UP000004483"/>
    </source>
</evidence>
<dbReference type="PANTHER" id="PTHR43132:SF6">
    <property type="entry name" value="HTH-TYPE TRANSCRIPTIONAL REPRESSOR CZRA"/>
    <property type="match status" value="1"/>
</dbReference>
<dbReference type="eggNOG" id="COG0640">
    <property type="taxonomic scope" value="Bacteria"/>
</dbReference>
<evidence type="ECO:0000259" key="4">
    <source>
        <dbReference type="PROSITE" id="PS50987"/>
    </source>
</evidence>
<dbReference type="Pfam" id="PF01022">
    <property type="entry name" value="HTH_5"/>
    <property type="match status" value="1"/>
</dbReference>
<dbReference type="EMBL" id="ACGV01000130">
    <property type="protein sequence ID" value="EEJ40426.1"/>
    <property type="molecule type" value="Genomic_DNA"/>
</dbReference>
<accession>C2EUJ3</accession>
<keyword evidence="1" id="KW-0805">Transcription regulation</keyword>
<evidence type="ECO:0000256" key="2">
    <source>
        <dbReference type="ARBA" id="ARBA00023125"/>
    </source>
</evidence>
<dbReference type="GO" id="GO:0003700">
    <property type="term" value="F:DNA-binding transcription factor activity"/>
    <property type="evidence" value="ECO:0007669"/>
    <property type="project" value="InterPro"/>
</dbReference>
<evidence type="ECO:0000256" key="3">
    <source>
        <dbReference type="ARBA" id="ARBA00023163"/>
    </source>
</evidence>
<dbReference type="PRINTS" id="PR00778">
    <property type="entry name" value="HTHARSR"/>
</dbReference>
<dbReference type="PATRIC" id="fig|1423814.6.peg.658"/>
<comment type="caution">
    <text evidence="5">The sequence shown here is derived from an EMBL/GenBank/DDBJ whole genome shotgun (WGS) entry which is preliminary data.</text>
</comment>
<dbReference type="PROSITE" id="PS50987">
    <property type="entry name" value="HTH_ARSR_2"/>
    <property type="match status" value="1"/>
</dbReference>
<dbReference type="Gene3D" id="1.10.10.10">
    <property type="entry name" value="Winged helix-like DNA-binding domain superfamily/Winged helix DNA-binding domain"/>
    <property type="match status" value="1"/>
</dbReference>
<sequence length="111" mass="12974">MDSEKGDYMISQTGRAFADIEEISQLFKLLGNPKRLQLLYLLIQDSMSVTEISQRMKWEQSGVSHQLQLLRKFNLVEQRRDGKTIIYRLEDPQVMTLIADVLSHAEQIIHR</sequence>
<organism evidence="5 6">
    <name type="scientific">Limosilactobacillus vaginalis DSM 5837 = ATCC 49540</name>
    <dbReference type="NCBI Taxonomy" id="1423814"/>
    <lineage>
        <taxon>Bacteria</taxon>
        <taxon>Bacillati</taxon>
        <taxon>Bacillota</taxon>
        <taxon>Bacilli</taxon>
        <taxon>Lactobacillales</taxon>
        <taxon>Lactobacillaceae</taxon>
        <taxon>Limosilactobacillus</taxon>
    </lineage>
</organism>
<dbReference type="InterPro" id="IPR051011">
    <property type="entry name" value="Metal_resp_trans_reg"/>
</dbReference>
<dbReference type="InterPro" id="IPR036390">
    <property type="entry name" value="WH_DNA-bd_sf"/>
</dbReference>
<proteinExistence type="predicted"/>
<evidence type="ECO:0000313" key="5">
    <source>
        <dbReference type="EMBL" id="EEJ40426.1"/>
    </source>
</evidence>
<gene>
    <name evidence="5" type="ORF">HMPREF0549_1129</name>
</gene>
<name>C2EUJ3_9LACO</name>
<evidence type="ECO:0000256" key="1">
    <source>
        <dbReference type="ARBA" id="ARBA00023015"/>
    </source>
</evidence>
<dbReference type="STRING" id="1423814.HMPREF0549_1129"/>
<protein>
    <submittedName>
        <fullName evidence="5">Transcriptional regulator, ArsR family</fullName>
    </submittedName>
</protein>
<dbReference type="PANTHER" id="PTHR43132">
    <property type="entry name" value="ARSENICAL RESISTANCE OPERON REPRESSOR ARSR-RELATED"/>
    <property type="match status" value="1"/>
</dbReference>
<keyword evidence="2" id="KW-0238">DNA-binding</keyword>
<dbReference type="SUPFAM" id="SSF46785">
    <property type="entry name" value="Winged helix' DNA-binding domain"/>
    <property type="match status" value="1"/>
</dbReference>
<dbReference type="InterPro" id="IPR001845">
    <property type="entry name" value="HTH_ArsR_DNA-bd_dom"/>
</dbReference>
<dbReference type="HOGENOM" id="CLU_097806_7_4_9"/>
<reference evidence="5 6" key="1">
    <citation type="submission" date="2009-01" db="EMBL/GenBank/DDBJ databases">
        <authorList>
            <person name="Qin X."/>
            <person name="Bachman B."/>
            <person name="Battles P."/>
            <person name="Bell A."/>
            <person name="Bess C."/>
            <person name="Bickham C."/>
            <person name="Chaboub L."/>
            <person name="Chen D."/>
            <person name="Coyle M."/>
            <person name="Deiros D.R."/>
            <person name="Dinh H."/>
            <person name="Forbes L."/>
            <person name="Fowler G."/>
            <person name="Francisco L."/>
            <person name="Fu Q."/>
            <person name="Gubbala S."/>
            <person name="Hale W."/>
            <person name="Han Y."/>
            <person name="Hemphill L."/>
            <person name="Highlander S.K."/>
            <person name="Hirani K."/>
            <person name="Hogues M."/>
            <person name="Jackson L."/>
            <person name="Jakkamsetti A."/>
            <person name="Javaid M."/>
            <person name="Jiang H."/>
            <person name="Korchina V."/>
            <person name="Kovar C."/>
            <person name="Lara F."/>
            <person name="Lee S."/>
            <person name="Mata R."/>
            <person name="Mathew T."/>
            <person name="Moen C."/>
            <person name="Morales K."/>
            <person name="Munidasa M."/>
            <person name="Nazareth L."/>
            <person name="Ngo R."/>
            <person name="Nguyen L."/>
            <person name="Okwuonu G."/>
            <person name="Ongeri F."/>
            <person name="Patil S."/>
            <person name="Petrosino J."/>
            <person name="Pham C."/>
            <person name="Pham P."/>
            <person name="Pu L.-L."/>
            <person name="Puazo M."/>
            <person name="Raj R."/>
            <person name="Reid J."/>
            <person name="Rouhana J."/>
            <person name="Saada N."/>
            <person name="Shang Y."/>
            <person name="Simmons D."/>
            <person name="Thornton R."/>
            <person name="Warren J."/>
            <person name="Weissenberger G."/>
            <person name="Zhang J."/>
            <person name="Zhang L."/>
            <person name="Zhou C."/>
            <person name="Zhu D."/>
            <person name="Muzny D."/>
            <person name="Worley K."/>
            <person name="Gibbs R."/>
        </authorList>
    </citation>
    <scope>NUCLEOTIDE SEQUENCE [LARGE SCALE GENOMIC DNA]</scope>
    <source>
        <strain evidence="5 6">ATCC 49540</strain>
    </source>
</reference>
<dbReference type="AlphaFoldDB" id="C2EUJ3"/>
<dbReference type="CDD" id="cd00090">
    <property type="entry name" value="HTH_ARSR"/>
    <property type="match status" value="1"/>
</dbReference>
<keyword evidence="3" id="KW-0804">Transcription</keyword>
<dbReference type="NCBIfam" id="NF033788">
    <property type="entry name" value="HTH_metalloreg"/>
    <property type="match status" value="1"/>
</dbReference>
<dbReference type="GO" id="GO:0003677">
    <property type="term" value="F:DNA binding"/>
    <property type="evidence" value="ECO:0007669"/>
    <property type="project" value="UniProtKB-KW"/>
</dbReference>
<dbReference type="Proteomes" id="UP000004483">
    <property type="component" value="Unassembled WGS sequence"/>
</dbReference>